<dbReference type="PANTHER" id="PTHR14194:SF86">
    <property type="entry name" value="OS05G0110300 PROTEIN"/>
    <property type="match status" value="1"/>
</dbReference>
<evidence type="ECO:0000313" key="2">
    <source>
        <dbReference type="EMBL" id="KAA8529014.1"/>
    </source>
</evidence>
<dbReference type="AlphaFoldDB" id="A0A5J5AFI2"/>
<reference evidence="2 3" key="1">
    <citation type="submission" date="2019-09" db="EMBL/GenBank/DDBJ databases">
        <title>A chromosome-level genome assembly of the Chinese tupelo Nyssa sinensis.</title>
        <authorList>
            <person name="Yang X."/>
            <person name="Kang M."/>
            <person name="Yang Y."/>
            <person name="Xiong H."/>
            <person name="Wang M."/>
            <person name="Zhang Z."/>
            <person name="Wang Z."/>
            <person name="Wu H."/>
            <person name="Ma T."/>
            <person name="Liu J."/>
            <person name="Xi Z."/>
        </authorList>
    </citation>
    <scope>NUCLEOTIDE SEQUENCE [LARGE SCALE GENOMIC DNA]</scope>
    <source>
        <strain evidence="2">J267</strain>
        <tissue evidence="2">Leaf</tissue>
    </source>
</reference>
<name>A0A5J5AFI2_9ASTE</name>
<feature type="region of interest" description="Disordered" evidence="1">
    <location>
        <begin position="119"/>
        <end position="157"/>
    </location>
</feature>
<dbReference type="InterPro" id="IPR044163">
    <property type="entry name" value="SARED1-like"/>
</dbReference>
<organism evidence="2 3">
    <name type="scientific">Nyssa sinensis</name>
    <dbReference type="NCBI Taxonomy" id="561372"/>
    <lineage>
        <taxon>Eukaryota</taxon>
        <taxon>Viridiplantae</taxon>
        <taxon>Streptophyta</taxon>
        <taxon>Embryophyta</taxon>
        <taxon>Tracheophyta</taxon>
        <taxon>Spermatophyta</taxon>
        <taxon>Magnoliopsida</taxon>
        <taxon>eudicotyledons</taxon>
        <taxon>Gunneridae</taxon>
        <taxon>Pentapetalae</taxon>
        <taxon>asterids</taxon>
        <taxon>Cornales</taxon>
        <taxon>Nyssaceae</taxon>
        <taxon>Nyssa</taxon>
    </lineage>
</organism>
<dbReference type="OrthoDB" id="1749448at2759"/>
<keyword evidence="3" id="KW-1185">Reference proteome</keyword>
<dbReference type="EMBL" id="CM018044">
    <property type="protein sequence ID" value="KAA8529014.1"/>
    <property type="molecule type" value="Genomic_DNA"/>
</dbReference>
<gene>
    <name evidence="2" type="ORF">F0562_033498</name>
</gene>
<accession>A0A5J5AFI2</accession>
<evidence type="ECO:0000313" key="3">
    <source>
        <dbReference type="Proteomes" id="UP000325577"/>
    </source>
</evidence>
<sequence length="227" mass="25942">MNPSTTKEPLHFPHHSGISLPVNPRAVHKDELLQMVRFSAEMVFSSNDSTITDEDIDRIIAKGEEATAELDGKMKKFTEDAIKFKMDDTADLYDFDDEKDENKLDFKKIVSENWIEPPKRERKRNYSESEYFKQTMRQSGPTRPKEPRITNCRAGGLQNKEGGVRELLVGKDDELLQTETRTIAKADVALQFEKAKFKAFDLSSKPEGTGTPTKDFKALFSQITTRF</sequence>
<dbReference type="GO" id="GO:0016491">
    <property type="term" value="F:oxidoreductase activity"/>
    <property type="evidence" value="ECO:0007669"/>
    <property type="project" value="InterPro"/>
</dbReference>
<dbReference type="PANTHER" id="PTHR14194">
    <property type="entry name" value="NITROGEN METABOLIC REGULATION PROTEIN NMR-RELATED"/>
    <property type="match status" value="1"/>
</dbReference>
<dbReference type="Gene3D" id="3.40.50.720">
    <property type="entry name" value="NAD(P)-binding Rossmann-like Domain"/>
    <property type="match status" value="1"/>
</dbReference>
<evidence type="ECO:0000256" key="1">
    <source>
        <dbReference type="SAM" id="MobiDB-lite"/>
    </source>
</evidence>
<protein>
    <submittedName>
        <fullName evidence="2">Uncharacterized protein</fullName>
    </submittedName>
</protein>
<dbReference type="GO" id="GO:0009507">
    <property type="term" value="C:chloroplast"/>
    <property type="evidence" value="ECO:0007669"/>
    <property type="project" value="TreeGrafter"/>
</dbReference>
<proteinExistence type="predicted"/>
<dbReference type="Proteomes" id="UP000325577">
    <property type="component" value="Linkage Group LG20"/>
</dbReference>